<sequence>MNNIKIYKGDRPMHSTMKRRLFTWFLIVSVVPLLLIGGISYYFISSEISKQTEERITDINNGIKNMVDTQQKVLSLWLESAAVSFKFKLSTLGESRFDYNHMVDLAGHHMPTWYIGDQLMTNDYTLVDQLIGEENLDATIFMFHNKEFVRVSTSVRKDDGKRIMGTLINSGPVFNKIVNGQSYLGRANVEGIWHATIYEPILDKSGKLIGAFVLGRPEKGYEIINAIKKISIGDSGYVFITDSKGNAIIHPSMNGKSIIDYPWIQEIIKNKEGKVRYSFNGQNKIAYYTYYEPWDWYIITGGNETEIFSTRSKLYSIILVTLLIIVCIALFIAYALSRSFSKPLEELMGVMKETQDGNLSPKLKYVNNDEFGILNITFNNMLSNISILIGRILFNSSNLKEASKMLKVDIDQSKEALRGIEQGVEGLKAYGGSSLIYKPNYAINSYNEVILNQINQLRFELNEVIVTKDYDSLENIKLQLNGLEESILDLDDTESISKEENLLEQPISYENKIDNLNIEVQKLKLLLENISASGNTLDDVALALDNHVNIFKIGNEEE</sequence>
<dbReference type="InterPro" id="IPR029151">
    <property type="entry name" value="Sensor-like_sf"/>
</dbReference>
<dbReference type="EMBL" id="CP046522">
    <property type="protein sequence ID" value="QGU93906.1"/>
    <property type="molecule type" value="Genomic_DNA"/>
</dbReference>
<dbReference type="PANTHER" id="PTHR45528:SF10">
    <property type="entry name" value="METHYL-ACCEPTING CHEMOTAXIS PROTEIN"/>
    <property type="match status" value="1"/>
</dbReference>
<evidence type="ECO:0000256" key="3">
    <source>
        <dbReference type="ARBA" id="ARBA00012438"/>
    </source>
</evidence>
<dbReference type="Gene3D" id="3.30.450.20">
    <property type="entry name" value="PAS domain"/>
    <property type="match status" value="1"/>
</dbReference>
<organism evidence="11 12">
    <name type="scientific">Clostridium bovifaecis</name>
    <dbReference type="NCBI Taxonomy" id="2184719"/>
    <lineage>
        <taxon>Bacteria</taxon>
        <taxon>Bacillati</taxon>
        <taxon>Bacillota</taxon>
        <taxon>Clostridia</taxon>
        <taxon>Eubacteriales</taxon>
        <taxon>Clostridiaceae</taxon>
        <taxon>Clostridium</taxon>
    </lineage>
</organism>
<dbReference type="CDD" id="cd06225">
    <property type="entry name" value="HAMP"/>
    <property type="match status" value="1"/>
</dbReference>
<evidence type="ECO:0000256" key="1">
    <source>
        <dbReference type="ARBA" id="ARBA00000085"/>
    </source>
</evidence>
<name>A0A6I6ET10_9CLOT</name>
<dbReference type="CDD" id="cd12912">
    <property type="entry name" value="PDC2_MCP_like"/>
    <property type="match status" value="1"/>
</dbReference>
<dbReference type="Gene3D" id="6.10.340.10">
    <property type="match status" value="1"/>
</dbReference>
<keyword evidence="6" id="KW-0418">Kinase</keyword>
<dbReference type="EC" id="2.7.13.3" evidence="3"/>
<dbReference type="Pfam" id="PF00672">
    <property type="entry name" value="HAMP"/>
    <property type="match status" value="1"/>
</dbReference>
<evidence type="ECO:0000313" key="11">
    <source>
        <dbReference type="EMBL" id="QGU93906.1"/>
    </source>
</evidence>
<protein>
    <recommendedName>
        <fullName evidence="3">histidine kinase</fullName>
        <ecNumber evidence="3">2.7.13.3</ecNumber>
    </recommendedName>
</protein>
<dbReference type="SUPFAM" id="SSF103190">
    <property type="entry name" value="Sensory domain-like"/>
    <property type="match status" value="1"/>
</dbReference>
<evidence type="ECO:0000256" key="7">
    <source>
        <dbReference type="ARBA" id="ARBA00023136"/>
    </source>
</evidence>
<dbReference type="AlphaFoldDB" id="A0A6I6ET10"/>
<reference evidence="11 12" key="1">
    <citation type="submission" date="2019-12" db="EMBL/GenBank/DDBJ databases">
        <title>Genome sequenceing of Clostridium bovifaecis.</title>
        <authorList>
            <person name="Yao Y."/>
        </authorList>
    </citation>
    <scope>NUCLEOTIDE SEQUENCE [LARGE SCALE GENOMIC DNA]</scope>
    <source>
        <strain evidence="11 12">BXX</strain>
    </source>
</reference>
<dbReference type="PANTHER" id="PTHR45528">
    <property type="entry name" value="SENSOR HISTIDINE KINASE CPXA"/>
    <property type="match status" value="1"/>
</dbReference>
<dbReference type="InterPro" id="IPR033462">
    <property type="entry name" value="Cache_3-Cache_2"/>
</dbReference>
<evidence type="ECO:0000256" key="6">
    <source>
        <dbReference type="ARBA" id="ARBA00022777"/>
    </source>
</evidence>
<keyword evidence="12" id="KW-1185">Reference proteome</keyword>
<gene>
    <name evidence="11" type="ORF">GOM49_01080</name>
</gene>
<dbReference type="SMART" id="SM00304">
    <property type="entry name" value="HAMP"/>
    <property type="match status" value="1"/>
</dbReference>
<keyword evidence="9" id="KW-1133">Transmembrane helix</keyword>
<evidence type="ECO:0000256" key="8">
    <source>
        <dbReference type="SAM" id="Coils"/>
    </source>
</evidence>
<evidence type="ECO:0000256" key="2">
    <source>
        <dbReference type="ARBA" id="ARBA00004141"/>
    </source>
</evidence>
<accession>A0A6I6ET10</accession>
<evidence type="ECO:0000259" key="10">
    <source>
        <dbReference type="PROSITE" id="PS50885"/>
    </source>
</evidence>
<dbReference type="Proteomes" id="UP000422764">
    <property type="component" value="Chromosome"/>
</dbReference>
<keyword evidence="5" id="KW-0808">Transferase</keyword>
<evidence type="ECO:0000256" key="9">
    <source>
        <dbReference type="SAM" id="Phobius"/>
    </source>
</evidence>
<dbReference type="PROSITE" id="PS50885">
    <property type="entry name" value="HAMP"/>
    <property type="match status" value="1"/>
</dbReference>
<evidence type="ECO:0000313" key="12">
    <source>
        <dbReference type="Proteomes" id="UP000422764"/>
    </source>
</evidence>
<evidence type="ECO:0000256" key="4">
    <source>
        <dbReference type="ARBA" id="ARBA00022553"/>
    </source>
</evidence>
<proteinExistence type="predicted"/>
<feature type="transmembrane region" description="Helical" evidence="9">
    <location>
        <begin position="314"/>
        <end position="336"/>
    </location>
</feature>
<feature type="transmembrane region" description="Helical" evidence="9">
    <location>
        <begin position="21"/>
        <end position="44"/>
    </location>
</feature>
<dbReference type="Pfam" id="PF17201">
    <property type="entry name" value="Cache_3-Cache_2"/>
    <property type="match status" value="1"/>
</dbReference>
<feature type="domain" description="HAMP" evidence="10">
    <location>
        <begin position="338"/>
        <end position="390"/>
    </location>
</feature>
<keyword evidence="4" id="KW-0597">Phosphoprotein</keyword>
<comment type="subcellular location">
    <subcellularLocation>
        <location evidence="2">Membrane</location>
        <topology evidence="2">Multi-pass membrane protein</topology>
    </subcellularLocation>
</comment>
<feature type="coiled-coil region" evidence="8">
    <location>
        <begin position="473"/>
        <end position="533"/>
    </location>
</feature>
<keyword evidence="8" id="KW-0175">Coiled coil</keyword>
<keyword evidence="7 9" id="KW-0472">Membrane</keyword>
<dbReference type="SUPFAM" id="SSF158472">
    <property type="entry name" value="HAMP domain-like"/>
    <property type="match status" value="1"/>
</dbReference>
<dbReference type="GO" id="GO:0005886">
    <property type="term" value="C:plasma membrane"/>
    <property type="evidence" value="ECO:0007669"/>
    <property type="project" value="TreeGrafter"/>
</dbReference>
<evidence type="ECO:0000256" key="5">
    <source>
        <dbReference type="ARBA" id="ARBA00022679"/>
    </source>
</evidence>
<keyword evidence="9" id="KW-0812">Transmembrane</keyword>
<dbReference type="GO" id="GO:0000155">
    <property type="term" value="F:phosphorelay sensor kinase activity"/>
    <property type="evidence" value="ECO:0007669"/>
    <property type="project" value="TreeGrafter"/>
</dbReference>
<dbReference type="InterPro" id="IPR050398">
    <property type="entry name" value="HssS/ArlS-like"/>
</dbReference>
<dbReference type="InterPro" id="IPR003660">
    <property type="entry name" value="HAMP_dom"/>
</dbReference>
<comment type="catalytic activity">
    <reaction evidence="1">
        <text>ATP + protein L-histidine = ADP + protein N-phospho-L-histidine.</text>
        <dbReference type="EC" id="2.7.13.3"/>
    </reaction>
</comment>